<dbReference type="AlphaFoldDB" id="A8N8R0"/>
<keyword evidence="2 4" id="KW-0863">Zinc-finger</keyword>
<accession>A8N8R0</accession>
<keyword evidence="5" id="KW-0175">Coiled coil</keyword>
<dbReference type="PANTHER" id="PTHR25465:SF14">
    <property type="entry name" value="E3 UBIQUITIN-PROTEIN LIGASE TRIM65"/>
    <property type="match status" value="1"/>
</dbReference>
<proteinExistence type="predicted"/>
<dbReference type="InParanoid" id="A8N8R0"/>
<dbReference type="EMBL" id="AACS02000007">
    <property type="protein sequence ID" value="EAU90401.1"/>
    <property type="molecule type" value="Genomic_DNA"/>
</dbReference>
<evidence type="ECO:0000256" key="2">
    <source>
        <dbReference type="ARBA" id="ARBA00022771"/>
    </source>
</evidence>
<feature type="domain" description="RING-type" evidence="6">
    <location>
        <begin position="5"/>
        <end position="49"/>
    </location>
</feature>
<evidence type="ECO:0000313" key="7">
    <source>
        <dbReference type="EMBL" id="EAU90401.1"/>
    </source>
</evidence>
<dbReference type="InterPro" id="IPR001841">
    <property type="entry name" value="Znf_RING"/>
</dbReference>
<dbReference type="VEuPathDB" id="FungiDB:CC1G_00785"/>
<keyword evidence="8" id="KW-1185">Reference proteome</keyword>
<dbReference type="PROSITE" id="PS50089">
    <property type="entry name" value="ZF_RING_2"/>
    <property type="match status" value="1"/>
</dbReference>
<dbReference type="GeneID" id="6007702"/>
<dbReference type="InterPro" id="IPR013083">
    <property type="entry name" value="Znf_RING/FYVE/PHD"/>
</dbReference>
<protein>
    <recommendedName>
        <fullName evidence="6">RING-type domain-containing protein</fullName>
    </recommendedName>
</protein>
<keyword evidence="1" id="KW-0479">Metal-binding</keyword>
<dbReference type="Gene3D" id="3.30.40.10">
    <property type="entry name" value="Zinc/RING finger domain, C3HC4 (zinc finger)"/>
    <property type="match status" value="1"/>
</dbReference>
<dbReference type="Proteomes" id="UP000001861">
    <property type="component" value="Unassembled WGS sequence"/>
</dbReference>
<reference evidence="7 8" key="1">
    <citation type="journal article" date="2010" name="Proc. Natl. Acad. Sci. U.S.A.">
        <title>Insights into evolution of multicellular fungi from the assembled chromosomes of the mushroom Coprinopsis cinerea (Coprinus cinereus).</title>
        <authorList>
            <person name="Stajich J.E."/>
            <person name="Wilke S.K."/>
            <person name="Ahren D."/>
            <person name="Au C.H."/>
            <person name="Birren B.W."/>
            <person name="Borodovsky M."/>
            <person name="Burns C."/>
            <person name="Canback B."/>
            <person name="Casselton L.A."/>
            <person name="Cheng C.K."/>
            <person name="Deng J."/>
            <person name="Dietrich F.S."/>
            <person name="Fargo D.C."/>
            <person name="Farman M.L."/>
            <person name="Gathman A.C."/>
            <person name="Goldberg J."/>
            <person name="Guigo R."/>
            <person name="Hoegger P.J."/>
            <person name="Hooker J.B."/>
            <person name="Huggins A."/>
            <person name="James T.Y."/>
            <person name="Kamada T."/>
            <person name="Kilaru S."/>
            <person name="Kodira C."/>
            <person name="Kues U."/>
            <person name="Kupfer D."/>
            <person name="Kwan H.S."/>
            <person name="Lomsadze A."/>
            <person name="Li W."/>
            <person name="Lilly W.W."/>
            <person name="Ma L.J."/>
            <person name="Mackey A.J."/>
            <person name="Manning G."/>
            <person name="Martin F."/>
            <person name="Muraguchi H."/>
            <person name="Natvig D.O."/>
            <person name="Palmerini H."/>
            <person name="Ramesh M.A."/>
            <person name="Rehmeyer C.J."/>
            <person name="Roe B.A."/>
            <person name="Shenoy N."/>
            <person name="Stanke M."/>
            <person name="Ter-Hovhannisyan V."/>
            <person name="Tunlid A."/>
            <person name="Velagapudi R."/>
            <person name="Vision T.J."/>
            <person name="Zeng Q."/>
            <person name="Zolan M.E."/>
            <person name="Pukkila P.J."/>
        </authorList>
    </citation>
    <scope>NUCLEOTIDE SEQUENCE [LARGE SCALE GENOMIC DNA]</scope>
    <source>
        <strain evidence="8">Okayama-7 / 130 / ATCC MYA-4618 / FGSC 9003</strain>
    </source>
</reference>
<organism evidence="7 8">
    <name type="scientific">Coprinopsis cinerea (strain Okayama-7 / 130 / ATCC MYA-4618 / FGSC 9003)</name>
    <name type="common">Inky cap fungus</name>
    <name type="synonym">Hormographiella aspergillata</name>
    <dbReference type="NCBI Taxonomy" id="240176"/>
    <lineage>
        <taxon>Eukaryota</taxon>
        <taxon>Fungi</taxon>
        <taxon>Dikarya</taxon>
        <taxon>Basidiomycota</taxon>
        <taxon>Agaricomycotina</taxon>
        <taxon>Agaricomycetes</taxon>
        <taxon>Agaricomycetidae</taxon>
        <taxon>Agaricales</taxon>
        <taxon>Agaricineae</taxon>
        <taxon>Psathyrellaceae</taxon>
        <taxon>Coprinopsis</taxon>
    </lineage>
</organism>
<dbReference type="RefSeq" id="XP_001831238.1">
    <property type="nucleotide sequence ID" value="XM_001831186.1"/>
</dbReference>
<dbReference type="SUPFAM" id="SSF57850">
    <property type="entry name" value="RING/U-box"/>
    <property type="match status" value="1"/>
</dbReference>
<dbReference type="OMA" id="RDARMEC"/>
<name>A8N8R0_COPC7</name>
<evidence type="ECO:0000256" key="1">
    <source>
        <dbReference type="ARBA" id="ARBA00022723"/>
    </source>
</evidence>
<gene>
    <name evidence="7" type="ORF">CC1G_00785</name>
</gene>
<feature type="coiled-coil region" evidence="5">
    <location>
        <begin position="85"/>
        <end position="216"/>
    </location>
</feature>
<dbReference type="KEGG" id="cci:CC1G_00785"/>
<comment type="caution">
    <text evidence="7">The sequence shown here is derived from an EMBL/GenBank/DDBJ whole genome shotgun (WGS) entry which is preliminary data.</text>
</comment>
<sequence length="224" mass="26192">MTGQCSICLNPYRDPISIPCGHIYCLGCLNAYANAPAHEGLKASCPTCRQEFYFVTPDVRILPSKFHPFIMNHMRRVYITPSEGQQELVQQNEQLRAQVDNLKSQEEELLARNDRLKRQRDSCKRKERENAQERQQLERELAQVRRELEDARLVYTQASNAAERFRDYNAHQEEELCQLSELVDRLAHERDEADELARAAAQENAVRARAQRALEERFNRCMQE</sequence>
<keyword evidence="3" id="KW-0862">Zinc</keyword>
<dbReference type="PROSITE" id="PS00518">
    <property type="entry name" value="ZF_RING_1"/>
    <property type="match status" value="1"/>
</dbReference>
<dbReference type="eggNOG" id="ENOG502RSFB">
    <property type="taxonomic scope" value="Eukaryota"/>
</dbReference>
<dbReference type="GO" id="GO:0008270">
    <property type="term" value="F:zinc ion binding"/>
    <property type="evidence" value="ECO:0007669"/>
    <property type="project" value="UniProtKB-KW"/>
</dbReference>
<dbReference type="Pfam" id="PF15227">
    <property type="entry name" value="zf-C3HC4_4"/>
    <property type="match status" value="1"/>
</dbReference>
<evidence type="ECO:0000313" key="8">
    <source>
        <dbReference type="Proteomes" id="UP000001861"/>
    </source>
</evidence>
<dbReference type="OrthoDB" id="6270329at2759"/>
<dbReference type="InterPro" id="IPR017907">
    <property type="entry name" value="Znf_RING_CS"/>
</dbReference>
<dbReference type="SMART" id="SM00184">
    <property type="entry name" value="RING"/>
    <property type="match status" value="1"/>
</dbReference>
<dbReference type="InterPro" id="IPR051051">
    <property type="entry name" value="E3_ubiq-ligase_TRIM/RNF"/>
</dbReference>
<dbReference type="PANTHER" id="PTHR25465">
    <property type="entry name" value="B-BOX DOMAIN CONTAINING"/>
    <property type="match status" value="1"/>
</dbReference>
<evidence type="ECO:0000259" key="6">
    <source>
        <dbReference type="PROSITE" id="PS50089"/>
    </source>
</evidence>
<evidence type="ECO:0000256" key="3">
    <source>
        <dbReference type="ARBA" id="ARBA00022833"/>
    </source>
</evidence>
<evidence type="ECO:0000256" key="4">
    <source>
        <dbReference type="PROSITE-ProRule" id="PRU00175"/>
    </source>
</evidence>
<evidence type="ECO:0000256" key="5">
    <source>
        <dbReference type="SAM" id="Coils"/>
    </source>
</evidence>